<accession>A0A1N7LXJ9</accession>
<dbReference type="EMBL" id="FTOP01000004">
    <property type="protein sequence ID" value="SIS78578.1"/>
    <property type="molecule type" value="Genomic_DNA"/>
</dbReference>
<dbReference type="Gene3D" id="2.170.130.10">
    <property type="entry name" value="TonB-dependent receptor, plug domain"/>
    <property type="match status" value="1"/>
</dbReference>
<keyword evidence="3 8" id="KW-1134">Transmembrane beta strand</keyword>
<dbReference type="SUPFAM" id="SSF49464">
    <property type="entry name" value="Carboxypeptidase regulatory domain-like"/>
    <property type="match status" value="1"/>
</dbReference>
<evidence type="ECO:0000259" key="12">
    <source>
        <dbReference type="Pfam" id="PF07715"/>
    </source>
</evidence>
<dbReference type="InterPro" id="IPR000531">
    <property type="entry name" value="Beta-barrel_TonB"/>
</dbReference>
<feature type="signal peptide" evidence="10">
    <location>
        <begin position="1"/>
        <end position="22"/>
    </location>
</feature>
<dbReference type="Pfam" id="PF13715">
    <property type="entry name" value="CarbopepD_reg_2"/>
    <property type="match status" value="1"/>
</dbReference>
<evidence type="ECO:0000256" key="2">
    <source>
        <dbReference type="ARBA" id="ARBA00022448"/>
    </source>
</evidence>
<evidence type="ECO:0000256" key="10">
    <source>
        <dbReference type="SAM" id="SignalP"/>
    </source>
</evidence>
<evidence type="ECO:0000256" key="4">
    <source>
        <dbReference type="ARBA" id="ARBA00022692"/>
    </source>
</evidence>
<dbReference type="InterPro" id="IPR039426">
    <property type="entry name" value="TonB-dep_rcpt-like"/>
</dbReference>
<organism evidence="13 14">
    <name type="scientific">Belliella pelovolcani</name>
    <dbReference type="NCBI Taxonomy" id="529505"/>
    <lineage>
        <taxon>Bacteria</taxon>
        <taxon>Pseudomonadati</taxon>
        <taxon>Bacteroidota</taxon>
        <taxon>Cytophagia</taxon>
        <taxon>Cytophagales</taxon>
        <taxon>Cyclobacteriaceae</taxon>
        <taxon>Belliella</taxon>
    </lineage>
</organism>
<evidence type="ECO:0000256" key="9">
    <source>
        <dbReference type="RuleBase" id="RU003357"/>
    </source>
</evidence>
<reference evidence="14" key="1">
    <citation type="submission" date="2017-01" db="EMBL/GenBank/DDBJ databases">
        <authorList>
            <person name="Varghese N."/>
            <person name="Submissions S."/>
        </authorList>
    </citation>
    <scope>NUCLEOTIDE SEQUENCE [LARGE SCALE GENOMIC DNA]</scope>
    <source>
        <strain evidence="14">DSM 46698</strain>
    </source>
</reference>
<dbReference type="InterPro" id="IPR023996">
    <property type="entry name" value="TonB-dep_OMP_SusC/RagA"/>
</dbReference>
<feature type="domain" description="TonB-dependent receptor-like beta-barrel" evidence="11">
    <location>
        <begin position="424"/>
        <end position="765"/>
    </location>
</feature>
<dbReference type="OrthoDB" id="9768177at2"/>
<feature type="domain" description="TonB-dependent receptor plug" evidence="12">
    <location>
        <begin position="115"/>
        <end position="237"/>
    </location>
</feature>
<keyword evidence="5 9" id="KW-0798">TonB box</keyword>
<dbReference type="AlphaFoldDB" id="A0A1N7LXJ9"/>
<evidence type="ECO:0000313" key="13">
    <source>
        <dbReference type="EMBL" id="SIS78578.1"/>
    </source>
</evidence>
<dbReference type="STRING" id="529505.SAMN05421761_104201"/>
<dbReference type="NCBIfam" id="TIGR04056">
    <property type="entry name" value="OMP_RagA_SusC"/>
    <property type="match status" value="1"/>
</dbReference>
<protein>
    <submittedName>
        <fullName evidence="13">TonB-linked outer membrane protein, SusC/RagA family</fullName>
    </submittedName>
</protein>
<evidence type="ECO:0000256" key="5">
    <source>
        <dbReference type="ARBA" id="ARBA00023077"/>
    </source>
</evidence>
<dbReference type="Pfam" id="PF07715">
    <property type="entry name" value="Plug"/>
    <property type="match status" value="1"/>
</dbReference>
<evidence type="ECO:0000256" key="1">
    <source>
        <dbReference type="ARBA" id="ARBA00004571"/>
    </source>
</evidence>
<name>A0A1N7LXJ9_9BACT</name>
<dbReference type="GO" id="GO:0009279">
    <property type="term" value="C:cell outer membrane"/>
    <property type="evidence" value="ECO:0007669"/>
    <property type="project" value="UniProtKB-SubCell"/>
</dbReference>
<dbReference type="InterPro" id="IPR023997">
    <property type="entry name" value="TonB-dep_OMP_SusC/RagA_CS"/>
</dbReference>
<sequence length="1038" mass="114928">MKTRLLVSLILLFLFQVNDSLAQIEVKGVVTDDNTGEPLIGATVLVKDTSKGTITDLDGTFTLSVDNEDAILVIAYAGYKRIELKVQPNMQIRLKESDDLLDEFVVIGYGSQRRSDLTGSLTGVKNETLMESRSTDLFSAMQGRMSGVQISTDSGQPGAGMNIIVRGQTSINGSSSPLFVIDGVQIDVNFDEVASTGSSQARVNPLTGINPADIESIEVLKDASATAIYGSRGANGVVIITTKAGSSGRTVVSYSLDASVSEPIRRMPVLSPDDYLIYQAQRGNNQFLNEDTNRDGVFDTPRDFSRLRSFDWQDEALRAGVTMQHQFGIRGGNNTTNYSIGIGVLNQEGLVVNNDYSQYNMRLRLNTKVNEKLSFGFSSNASYSVLSGVANNGGPNSFTGITQQLLLANPWNILTDDVDLASDGYISPLDLIQKSDKSTNILRLISSVNMNYQFTDNFKYTGVLGTNLSQSKVKEYYGSETSWGRLPNGLARLKEVSTYSYNHSSQLHYNKSIGTNHQIDAMAAFEIFSYNFEDFANTVSGFEDETTGVNNITKGAAVTSYSTQRYINNRLSYLSRVNYTLFDKYLITASIRADGSDKFGAENRWGYFPSAAFGWRISDEGFMQDIRSVSNLKLRLSYGATGNERIPPYTYLAQLDPVFYASNDAMIFGLAPGSLPNPNLKWEVTNQFNAGLDLGLLDGRLNLSADVYQKITTDLLLNAPIPAQSGFTAQWQNIGRIDNYGLELEISSVNYDKNNFTWRTDFNITFNRNKIVDLGSADFIPISTQGDFQSNIGRAAVGQPIGTMFGFVFDGIYQIDDFTWQNNSDPSIPHGSRNYVLRDDLPVYTGNPQPGRMKYADINGDGVINDEDRQIIGQSNPKHFGGINNTFSYKNFELSVFFQWSYGNDLFNASKVRLNGGEPWANVVQDYFENHWTPENPSNQYPAHGAIDRQISSSYFVEDGSYLRLKTASFGYNLPRALARKIGMASLRANIIGNNLLTWTNYTGWDPEVNFNNPLLAGLDRIPYPRARTFTLSLNATF</sequence>
<dbReference type="NCBIfam" id="TIGR04057">
    <property type="entry name" value="SusC_RagA_signa"/>
    <property type="match status" value="1"/>
</dbReference>
<dbReference type="PROSITE" id="PS52016">
    <property type="entry name" value="TONB_DEPENDENT_REC_3"/>
    <property type="match status" value="1"/>
</dbReference>
<dbReference type="SUPFAM" id="SSF56935">
    <property type="entry name" value="Porins"/>
    <property type="match status" value="1"/>
</dbReference>
<comment type="similarity">
    <text evidence="8 9">Belongs to the TonB-dependent receptor family.</text>
</comment>
<keyword evidence="6 8" id="KW-0472">Membrane</keyword>
<keyword evidence="2 8" id="KW-0813">Transport</keyword>
<evidence type="ECO:0000256" key="3">
    <source>
        <dbReference type="ARBA" id="ARBA00022452"/>
    </source>
</evidence>
<evidence type="ECO:0000256" key="8">
    <source>
        <dbReference type="PROSITE-ProRule" id="PRU01360"/>
    </source>
</evidence>
<dbReference type="InterPro" id="IPR012910">
    <property type="entry name" value="Plug_dom"/>
</dbReference>
<dbReference type="Pfam" id="PF00593">
    <property type="entry name" value="TonB_dep_Rec_b-barrel"/>
    <property type="match status" value="1"/>
</dbReference>
<dbReference type="InterPro" id="IPR008969">
    <property type="entry name" value="CarboxyPept-like_regulatory"/>
</dbReference>
<comment type="subcellular location">
    <subcellularLocation>
        <location evidence="1 8">Cell outer membrane</location>
        <topology evidence="1 8">Multi-pass membrane protein</topology>
    </subcellularLocation>
</comment>
<dbReference type="RefSeq" id="WP_076499891.1">
    <property type="nucleotide sequence ID" value="NZ_FTOP01000004.1"/>
</dbReference>
<keyword evidence="14" id="KW-1185">Reference proteome</keyword>
<dbReference type="InterPro" id="IPR036942">
    <property type="entry name" value="Beta-barrel_TonB_sf"/>
</dbReference>
<dbReference type="Gene3D" id="2.40.170.20">
    <property type="entry name" value="TonB-dependent receptor, beta-barrel domain"/>
    <property type="match status" value="1"/>
</dbReference>
<evidence type="ECO:0000313" key="14">
    <source>
        <dbReference type="Proteomes" id="UP000186026"/>
    </source>
</evidence>
<proteinExistence type="inferred from homology"/>
<evidence type="ECO:0000256" key="6">
    <source>
        <dbReference type="ARBA" id="ARBA00023136"/>
    </source>
</evidence>
<dbReference type="Gene3D" id="2.60.40.1120">
    <property type="entry name" value="Carboxypeptidase-like, regulatory domain"/>
    <property type="match status" value="1"/>
</dbReference>
<evidence type="ECO:0000256" key="7">
    <source>
        <dbReference type="ARBA" id="ARBA00023237"/>
    </source>
</evidence>
<dbReference type="InterPro" id="IPR037066">
    <property type="entry name" value="Plug_dom_sf"/>
</dbReference>
<keyword evidence="4 8" id="KW-0812">Transmembrane</keyword>
<evidence type="ECO:0000259" key="11">
    <source>
        <dbReference type="Pfam" id="PF00593"/>
    </source>
</evidence>
<dbReference type="Proteomes" id="UP000186026">
    <property type="component" value="Unassembled WGS sequence"/>
</dbReference>
<feature type="chain" id="PRO_5012817365" evidence="10">
    <location>
        <begin position="23"/>
        <end position="1038"/>
    </location>
</feature>
<gene>
    <name evidence="13" type="ORF">SAMN05421761_104201</name>
</gene>
<keyword evidence="7 8" id="KW-0998">Cell outer membrane</keyword>
<keyword evidence="10" id="KW-0732">Signal</keyword>